<dbReference type="AlphaFoldDB" id="A0A9X1QQT5"/>
<comment type="caution">
    <text evidence="2">The sequence shown here is derived from an EMBL/GenBank/DDBJ whole genome shotgun (WGS) entry which is preliminary data.</text>
</comment>
<evidence type="ECO:0000313" key="2">
    <source>
        <dbReference type="EMBL" id="MCF4006722.1"/>
    </source>
</evidence>
<feature type="transmembrane region" description="Helical" evidence="1">
    <location>
        <begin position="12"/>
        <end position="36"/>
    </location>
</feature>
<accession>A0A9X1QQT5</accession>
<gene>
    <name evidence="2" type="ORF">L1O03_05950</name>
</gene>
<keyword evidence="3" id="KW-1185">Reference proteome</keyword>
<evidence type="ECO:0000313" key="3">
    <source>
        <dbReference type="Proteomes" id="UP001139336"/>
    </source>
</evidence>
<keyword evidence="1" id="KW-1133">Transmembrane helix</keyword>
<dbReference type="InterPro" id="IPR024495">
    <property type="entry name" value="DUF2771"/>
</dbReference>
<keyword evidence="1" id="KW-0472">Membrane</keyword>
<protein>
    <submittedName>
        <fullName evidence="2">DUF2771 domain-containing protein</fullName>
    </submittedName>
</protein>
<dbReference type="RefSeq" id="WP_236118536.1">
    <property type="nucleotide sequence ID" value="NZ_JAKGSI010000003.1"/>
</dbReference>
<dbReference type="Pfam" id="PF10969">
    <property type="entry name" value="DUF2771"/>
    <property type="match status" value="1"/>
</dbReference>
<proteinExistence type="predicted"/>
<sequence>MARSRQAKKKSLLQILTLVVAAVIVVVAVVVAQNWWKNRPGPEPKDVSISASSGDNSVDISPYQVCAAGTPCEEGEIPSLEVPADGDLTLEIPRSIYDHDWSIVTIYDDPAANDQSNYGANEKTSVTLHGSVDPLTEGGERPRLVVVEVSAMMIGHDENGEEAPYHVVWSLNARGAGAEGQQKSN</sequence>
<reference evidence="2" key="1">
    <citation type="submission" date="2022-01" db="EMBL/GenBank/DDBJ databases">
        <title>Corynebacterium sp. nov isolated from isolated from the feces of the greater white-fronted geese (Anser albifrons) at Poyang Lake, PR China.</title>
        <authorList>
            <person name="Liu Q."/>
        </authorList>
    </citation>
    <scope>NUCLEOTIDE SEQUENCE</scope>
    <source>
        <strain evidence="2">JCM 32435</strain>
    </source>
</reference>
<keyword evidence="1" id="KW-0812">Transmembrane</keyword>
<dbReference type="EMBL" id="JAKGSI010000003">
    <property type="protein sequence ID" value="MCF4006722.1"/>
    <property type="molecule type" value="Genomic_DNA"/>
</dbReference>
<organism evidence="2 3">
    <name type="scientific">Corynebacterium uropygiale</name>
    <dbReference type="NCBI Taxonomy" id="1775911"/>
    <lineage>
        <taxon>Bacteria</taxon>
        <taxon>Bacillati</taxon>
        <taxon>Actinomycetota</taxon>
        <taxon>Actinomycetes</taxon>
        <taxon>Mycobacteriales</taxon>
        <taxon>Corynebacteriaceae</taxon>
        <taxon>Corynebacterium</taxon>
    </lineage>
</organism>
<dbReference type="Proteomes" id="UP001139336">
    <property type="component" value="Unassembled WGS sequence"/>
</dbReference>
<evidence type="ECO:0000256" key="1">
    <source>
        <dbReference type="SAM" id="Phobius"/>
    </source>
</evidence>
<name>A0A9X1QQT5_9CORY</name>